<feature type="transmembrane region" description="Helical" evidence="6">
    <location>
        <begin position="82"/>
        <end position="102"/>
    </location>
</feature>
<keyword evidence="5 6" id="KW-0472">Membrane</keyword>
<feature type="domain" description="EamA" evidence="7">
    <location>
        <begin position="167"/>
        <end position="303"/>
    </location>
</feature>
<dbReference type="SUPFAM" id="SSF103481">
    <property type="entry name" value="Multidrug resistance efflux transporter EmrE"/>
    <property type="match status" value="2"/>
</dbReference>
<feature type="transmembrane region" description="Helical" evidence="6">
    <location>
        <begin position="51"/>
        <end position="70"/>
    </location>
</feature>
<feature type="transmembrane region" description="Helical" evidence="6">
    <location>
        <begin position="21"/>
        <end position="39"/>
    </location>
</feature>
<keyword evidence="4 6" id="KW-1133">Transmembrane helix</keyword>
<dbReference type="Proteomes" id="UP000192917">
    <property type="component" value="Unassembled WGS sequence"/>
</dbReference>
<sequence length="309" mass="33065">MRRLLAGELTRGPQGERIAQGLLLVAPALFATNMLVARAAADFIPPVALAFWRWFLVFLMMLPLAGPSLWRQREVLRAEWPVLTLLGALGMGVCGAFVYIGAHSTTATNIGLIYANSPVLIVLLAAVCFGERLRPVQLLGAGLAFAGMLVLVAKGDPGVLLDLRFVAGDLWIAAATLGWSVYSVVLRYVPSRLDGMTRFTAICLFGVAVLLPFHLWEAVTLGPPTLDLRTVGFVLLLAVVAGFAAYQVYGLILQTLGAARTGLLLYLMPLYNAGLAVLLLGERLHGYHLAGAALVIPGLLLANAATRRR</sequence>
<accession>A0A1Y6BHT1</accession>
<feature type="transmembrane region" description="Helical" evidence="6">
    <location>
        <begin position="287"/>
        <end position="306"/>
    </location>
</feature>
<keyword evidence="9" id="KW-1185">Reference proteome</keyword>
<feature type="transmembrane region" description="Helical" evidence="6">
    <location>
        <begin position="228"/>
        <end position="251"/>
    </location>
</feature>
<evidence type="ECO:0000256" key="3">
    <source>
        <dbReference type="ARBA" id="ARBA00022692"/>
    </source>
</evidence>
<name>A0A1Y6BHT1_9PROT</name>
<evidence type="ECO:0000313" key="9">
    <source>
        <dbReference type="Proteomes" id="UP000192917"/>
    </source>
</evidence>
<dbReference type="EMBL" id="FWZX01000005">
    <property type="protein sequence ID" value="SMF11895.1"/>
    <property type="molecule type" value="Genomic_DNA"/>
</dbReference>
<comment type="subcellular location">
    <subcellularLocation>
        <location evidence="1">Membrane</location>
        <topology evidence="1">Multi-pass membrane protein</topology>
    </subcellularLocation>
</comment>
<dbReference type="InterPro" id="IPR000620">
    <property type="entry name" value="EamA_dom"/>
</dbReference>
<comment type="similarity">
    <text evidence="2">Belongs to the EamA transporter family.</text>
</comment>
<feature type="transmembrane region" description="Helical" evidence="6">
    <location>
        <begin position="197"/>
        <end position="216"/>
    </location>
</feature>
<evidence type="ECO:0000256" key="6">
    <source>
        <dbReference type="SAM" id="Phobius"/>
    </source>
</evidence>
<dbReference type="RefSeq" id="WP_218822831.1">
    <property type="nucleotide sequence ID" value="NZ_FWZX01000005.1"/>
</dbReference>
<feature type="transmembrane region" description="Helical" evidence="6">
    <location>
        <begin position="108"/>
        <end position="129"/>
    </location>
</feature>
<dbReference type="AlphaFoldDB" id="A0A1Y6BHT1"/>
<dbReference type="Pfam" id="PF00892">
    <property type="entry name" value="EamA"/>
    <property type="match status" value="2"/>
</dbReference>
<protein>
    <submittedName>
        <fullName evidence="8">EamA domain-containing membrane protein RarD</fullName>
    </submittedName>
</protein>
<dbReference type="STRING" id="560819.SAMN05428998_10543"/>
<proteinExistence type="inferred from homology"/>
<feature type="transmembrane region" description="Helical" evidence="6">
    <location>
        <begin position="165"/>
        <end position="185"/>
    </location>
</feature>
<evidence type="ECO:0000256" key="4">
    <source>
        <dbReference type="ARBA" id="ARBA00022989"/>
    </source>
</evidence>
<dbReference type="InterPro" id="IPR050638">
    <property type="entry name" value="AA-Vitamin_Transporters"/>
</dbReference>
<gene>
    <name evidence="8" type="ORF">SAMN05428998_10543</name>
</gene>
<evidence type="ECO:0000256" key="5">
    <source>
        <dbReference type="ARBA" id="ARBA00023136"/>
    </source>
</evidence>
<feature type="transmembrane region" description="Helical" evidence="6">
    <location>
        <begin position="263"/>
        <end position="281"/>
    </location>
</feature>
<dbReference type="Gene3D" id="1.10.3730.20">
    <property type="match status" value="1"/>
</dbReference>
<feature type="domain" description="EamA" evidence="7">
    <location>
        <begin position="22"/>
        <end position="152"/>
    </location>
</feature>
<evidence type="ECO:0000313" key="8">
    <source>
        <dbReference type="EMBL" id="SMF11895.1"/>
    </source>
</evidence>
<evidence type="ECO:0000256" key="2">
    <source>
        <dbReference type="ARBA" id="ARBA00007362"/>
    </source>
</evidence>
<feature type="transmembrane region" description="Helical" evidence="6">
    <location>
        <begin position="136"/>
        <end position="153"/>
    </location>
</feature>
<dbReference type="InterPro" id="IPR037185">
    <property type="entry name" value="EmrE-like"/>
</dbReference>
<organism evidence="8 9">
    <name type="scientific">Tistlia consotensis USBA 355</name>
    <dbReference type="NCBI Taxonomy" id="560819"/>
    <lineage>
        <taxon>Bacteria</taxon>
        <taxon>Pseudomonadati</taxon>
        <taxon>Pseudomonadota</taxon>
        <taxon>Alphaproteobacteria</taxon>
        <taxon>Rhodospirillales</taxon>
        <taxon>Rhodovibrionaceae</taxon>
        <taxon>Tistlia</taxon>
    </lineage>
</organism>
<reference evidence="8 9" key="1">
    <citation type="submission" date="2017-04" db="EMBL/GenBank/DDBJ databases">
        <authorList>
            <person name="Afonso C.L."/>
            <person name="Miller P.J."/>
            <person name="Scott M.A."/>
            <person name="Spackman E."/>
            <person name="Goraichik I."/>
            <person name="Dimitrov K.M."/>
            <person name="Suarez D.L."/>
            <person name="Swayne D.E."/>
        </authorList>
    </citation>
    <scope>NUCLEOTIDE SEQUENCE [LARGE SCALE GENOMIC DNA]</scope>
    <source>
        <strain evidence="8 9">USBA 355</strain>
    </source>
</reference>
<dbReference type="PANTHER" id="PTHR32322:SF2">
    <property type="entry name" value="EAMA DOMAIN-CONTAINING PROTEIN"/>
    <property type="match status" value="1"/>
</dbReference>
<evidence type="ECO:0000256" key="1">
    <source>
        <dbReference type="ARBA" id="ARBA00004141"/>
    </source>
</evidence>
<evidence type="ECO:0000259" key="7">
    <source>
        <dbReference type="Pfam" id="PF00892"/>
    </source>
</evidence>
<dbReference type="PANTHER" id="PTHR32322">
    <property type="entry name" value="INNER MEMBRANE TRANSPORTER"/>
    <property type="match status" value="1"/>
</dbReference>
<keyword evidence="3 6" id="KW-0812">Transmembrane</keyword>
<dbReference type="GO" id="GO:0016020">
    <property type="term" value="C:membrane"/>
    <property type="evidence" value="ECO:0007669"/>
    <property type="project" value="UniProtKB-SubCell"/>
</dbReference>